<dbReference type="AlphaFoldDB" id="A0AAW8CTP0"/>
<evidence type="ECO:0008006" key="3">
    <source>
        <dbReference type="Google" id="ProtNLM"/>
    </source>
</evidence>
<dbReference type="RefSeq" id="WP_013541028.1">
    <property type="nucleotide sequence ID" value="NZ_JAUSRD010000001.1"/>
</dbReference>
<protein>
    <recommendedName>
        <fullName evidence="3">AbrB/MazE/SpoVT family DNA-binding domain-containing protein</fullName>
    </recommendedName>
</protein>
<organism evidence="1 2">
    <name type="scientific">Variovorax boronicumulans</name>
    <dbReference type="NCBI Taxonomy" id="436515"/>
    <lineage>
        <taxon>Bacteria</taxon>
        <taxon>Pseudomonadati</taxon>
        <taxon>Pseudomonadota</taxon>
        <taxon>Betaproteobacteria</taxon>
        <taxon>Burkholderiales</taxon>
        <taxon>Comamonadaceae</taxon>
        <taxon>Variovorax</taxon>
    </lineage>
</organism>
<comment type="caution">
    <text evidence="1">The sequence shown here is derived from an EMBL/GenBank/DDBJ whole genome shotgun (WGS) entry which is preliminary data.</text>
</comment>
<dbReference type="Proteomes" id="UP001242045">
    <property type="component" value="Unassembled WGS sequence"/>
</dbReference>
<proteinExistence type="predicted"/>
<dbReference type="EMBL" id="JAUSRD010000001">
    <property type="protein sequence ID" value="MDP9891274.1"/>
    <property type="molecule type" value="Genomic_DNA"/>
</dbReference>
<evidence type="ECO:0000313" key="2">
    <source>
        <dbReference type="Proteomes" id="UP001242045"/>
    </source>
</evidence>
<accession>A0AAW8CTP0</accession>
<sequence length="93" mass="10324">MASTNEERKPAPRLGFEDICAQFNVPARKGARVNFQGQPGTVTTARGLMVRVRLDGMSWSRPYAPNELEWLDEQSKAMEDGACDTCDAHRPQG</sequence>
<evidence type="ECO:0000313" key="1">
    <source>
        <dbReference type="EMBL" id="MDP9891274.1"/>
    </source>
</evidence>
<name>A0AAW8CTP0_9BURK</name>
<gene>
    <name evidence="1" type="ORF">J2W31_000370</name>
</gene>
<reference evidence="1" key="1">
    <citation type="submission" date="2023-07" db="EMBL/GenBank/DDBJ databases">
        <title>Sorghum-associated microbial communities from plants grown in Nebraska, USA.</title>
        <authorList>
            <person name="Schachtman D."/>
        </authorList>
    </citation>
    <scope>NUCLEOTIDE SEQUENCE</scope>
    <source>
        <strain evidence="1">DS3754</strain>
    </source>
</reference>